<feature type="region of interest" description="Disordered" evidence="1">
    <location>
        <begin position="44"/>
        <end position="179"/>
    </location>
</feature>
<gene>
    <name evidence="2" type="ORF">FSB_LOCUS35184</name>
</gene>
<feature type="compositionally biased region" description="Basic and acidic residues" evidence="1">
    <location>
        <begin position="158"/>
        <end position="179"/>
    </location>
</feature>
<protein>
    <submittedName>
        <fullName evidence="2">Uncharacterized protein</fullName>
    </submittedName>
</protein>
<organism evidence="2">
    <name type="scientific">Fagus sylvatica</name>
    <name type="common">Beechnut</name>
    <dbReference type="NCBI Taxonomy" id="28930"/>
    <lineage>
        <taxon>Eukaryota</taxon>
        <taxon>Viridiplantae</taxon>
        <taxon>Streptophyta</taxon>
        <taxon>Embryophyta</taxon>
        <taxon>Tracheophyta</taxon>
        <taxon>Spermatophyta</taxon>
        <taxon>Magnoliopsida</taxon>
        <taxon>eudicotyledons</taxon>
        <taxon>Gunneridae</taxon>
        <taxon>Pentapetalae</taxon>
        <taxon>rosids</taxon>
        <taxon>fabids</taxon>
        <taxon>Fagales</taxon>
        <taxon>Fagaceae</taxon>
        <taxon>Fagus</taxon>
    </lineage>
</organism>
<sequence length="179" mass="19062">MSNTIGAVCGNRYSEFGLEWGLPSSRSSPDLSNPRKITTIGARTRRHAPVRAPARKLHAPPRAAVPTVSKTHSSGHRIEQWIPPSGSSSPDLKNGVKNGLIGAATPPRAGGSSGGLPTPARAGVCQRMPSTRLAHAWHALGQPPQPARPETDPNPNRVRADPSRNRARTEPDPNRTEPI</sequence>
<accession>A0A2N9H5G9</accession>
<dbReference type="EMBL" id="OIVN01002894">
    <property type="protein sequence ID" value="SPD07302.1"/>
    <property type="molecule type" value="Genomic_DNA"/>
</dbReference>
<evidence type="ECO:0000313" key="2">
    <source>
        <dbReference type="EMBL" id="SPD07302.1"/>
    </source>
</evidence>
<reference evidence="2" key="1">
    <citation type="submission" date="2018-02" db="EMBL/GenBank/DDBJ databases">
        <authorList>
            <person name="Cohen D.B."/>
            <person name="Kent A.D."/>
        </authorList>
    </citation>
    <scope>NUCLEOTIDE SEQUENCE</scope>
</reference>
<dbReference type="AlphaFoldDB" id="A0A2N9H5G9"/>
<name>A0A2N9H5G9_FAGSY</name>
<proteinExistence type="predicted"/>
<evidence type="ECO:0000256" key="1">
    <source>
        <dbReference type="SAM" id="MobiDB-lite"/>
    </source>
</evidence>
<feature type="compositionally biased region" description="Basic residues" evidence="1">
    <location>
        <begin position="44"/>
        <end position="59"/>
    </location>
</feature>